<gene>
    <name evidence="1" type="ORF">SDC9_107845</name>
</gene>
<evidence type="ECO:0008006" key="2">
    <source>
        <dbReference type="Google" id="ProtNLM"/>
    </source>
</evidence>
<dbReference type="GO" id="GO:0006974">
    <property type="term" value="P:DNA damage response"/>
    <property type="evidence" value="ECO:0007669"/>
    <property type="project" value="TreeGrafter"/>
</dbReference>
<proteinExistence type="predicted"/>
<dbReference type="InterPro" id="IPR007497">
    <property type="entry name" value="SIMPL/DUF541"/>
</dbReference>
<dbReference type="Gene3D" id="3.30.70.2970">
    <property type="entry name" value="Protein of unknown function (DUF541), domain 2"/>
    <property type="match status" value="1"/>
</dbReference>
<evidence type="ECO:0000313" key="1">
    <source>
        <dbReference type="EMBL" id="MPM60991.1"/>
    </source>
</evidence>
<sequence length="233" mass="26947">MKRTFLIITMMLFAFMQLQGQEKNFIDQNYIEVSARAELEVSPDEIFVQIIISEKDSKAKNNLEQKERDLFKALKTLGIDLNKDLQIQDISSSLKEYMLKKDQILSSKKFILKLKGTDQLLKLYKSTEELGVPDVTIIRTEVSDMQEQIKKVMVKASEKAFERASLLAQSSGRKIGKVIYIQCYENFPVTYRGDMMVKSTYNFANEAAPEEMPVLQFEKIKLEQSVVVRYTLE</sequence>
<dbReference type="AlphaFoldDB" id="A0A645B8N1"/>
<organism evidence="1">
    <name type="scientific">bioreactor metagenome</name>
    <dbReference type="NCBI Taxonomy" id="1076179"/>
    <lineage>
        <taxon>unclassified sequences</taxon>
        <taxon>metagenomes</taxon>
        <taxon>ecological metagenomes</taxon>
    </lineage>
</organism>
<name>A0A645B8N1_9ZZZZ</name>
<dbReference type="EMBL" id="VSSQ01018091">
    <property type="protein sequence ID" value="MPM60991.1"/>
    <property type="molecule type" value="Genomic_DNA"/>
</dbReference>
<reference evidence="1" key="1">
    <citation type="submission" date="2019-08" db="EMBL/GenBank/DDBJ databases">
        <authorList>
            <person name="Kucharzyk K."/>
            <person name="Murdoch R.W."/>
            <person name="Higgins S."/>
            <person name="Loffler F."/>
        </authorList>
    </citation>
    <scope>NUCLEOTIDE SEQUENCE</scope>
</reference>
<dbReference type="PANTHER" id="PTHR34387">
    <property type="entry name" value="SLR1258 PROTEIN"/>
    <property type="match status" value="1"/>
</dbReference>
<dbReference type="InterPro" id="IPR052022">
    <property type="entry name" value="26kDa_periplasmic_antigen"/>
</dbReference>
<comment type="caution">
    <text evidence="1">The sequence shown here is derived from an EMBL/GenBank/DDBJ whole genome shotgun (WGS) entry which is preliminary data.</text>
</comment>
<dbReference type="Gene3D" id="3.30.110.170">
    <property type="entry name" value="Protein of unknown function (DUF541), domain 1"/>
    <property type="match status" value="1"/>
</dbReference>
<dbReference type="Pfam" id="PF04402">
    <property type="entry name" value="SIMPL"/>
    <property type="match status" value="1"/>
</dbReference>
<protein>
    <recommendedName>
        <fullName evidence="2">26 kDa periplasmic immunogenic protein</fullName>
    </recommendedName>
</protein>
<dbReference type="PANTHER" id="PTHR34387:SF1">
    <property type="entry name" value="PERIPLASMIC IMMUNOGENIC PROTEIN"/>
    <property type="match status" value="1"/>
</dbReference>
<accession>A0A645B8N1</accession>